<keyword evidence="2" id="KW-1185">Reference proteome</keyword>
<name>M2QR77_CERS8</name>
<dbReference type="AlphaFoldDB" id="M2QR77"/>
<dbReference type="EMBL" id="KB445802">
    <property type="protein sequence ID" value="EMD34690.1"/>
    <property type="molecule type" value="Genomic_DNA"/>
</dbReference>
<gene>
    <name evidence="1" type="ORF">CERSUDRAFT_107312</name>
</gene>
<evidence type="ECO:0000313" key="2">
    <source>
        <dbReference type="Proteomes" id="UP000016930"/>
    </source>
</evidence>
<accession>M2QR77</accession>
<reference evidence="1 2" key="1">
    <citation type="journal article" date="2012" name="Proc. Natl. Acad. Sci. U.S.A.">
        <title>Comparative genomics of Ceriporiopsis subvermispora and Phanerochaete chrysosporium provide insight into selective ligninolysis.</title>
        <authorList>
            <person name="Fernandez-Fueyo E."/>
            <person name="Ruiz-Duenas F.J."/>
            <person name="Ferreira P."/>
            <person name="Floudas D."/>
            <person name="Hibbett D.S."/>
            <person name="Canessa P."/>
            <person name="Larrondo L.F."/>
            <person name="James T.Y."/>
            <person name="Seelenfreund D."/>
            <person name="Lobos S."/>
            <person name="Polanco R."/>
            <person name="Tello M."/>
            <person name="Honda Y."/>
            <person name="Watanabe T."/>
            <person name="Watanabe T."/>
            <person name="Ryu J.S."/>
            <person name="Kubicek C.P."/>
            <person name="Schmoll M."/>
            <person name="Gaskell J."/>
            <person name="Hammel K.E."/>
            <person name="St John F.J."/>
            <person name="Vanden Wymelenberg A."/>
            <person name="Sabat G."/>
            <person name="Splinter BonDurant S."/>
            <person name="Syed K."/>
            <person name="Yadav J.S."/>
            <person name="Doddapaneni H."/>
            <person name="Subramanian V."/>
            <person name="Lavin J.L."/>
            <person name="Oguiza J.A."/>
            <person name="Perez G."/>
            <person name="Pisabarro A.G."/>
            <person name="Ramirez L."/>
            <person name="Santoyo F."/>
            <person name="Master E."/>
            <person name="Coutinho P.M."/>
            <person name="Henrissat B."/>
            <person name="Lombard V."/>
            <person name="Magnuson J.K."/>
            <person name="Kuees U."/>
            <person name="Hori C."/>
            <person name="Igarashi K."/>
            <person name="Samejima M."/>
            <person name="Held B.W."/>
            <person name="Barry K.W."/>
            <person name="LaButti K.M."/>
            <person name="Lapidus A."/>
            <person name="Lindquist E.A."/>
            <person name="Lucas S.M."/>
            <person name="Riley R."/>
            <person name="Salamov A.A."/>
            <person name="Hoffmeister D."/>
            <person name="Schwenk D."/>
            <person name="Hadar Y."/>
            <person name="Yarden O."/>
            <person name="de Vries R.P."/>
            <person name="Wiebenga A."/>
            <person name="Stenlid J."/>
            <person name="Eastwood D."/>
            <person name="Grigoriev I.V."/>
            <person name="Berka R.M."/>
            <person name="Blanchette R.A."/>
            <person name="Kersten P."/>
            <person name="Martinez A.T."/>
            <person name="Vicuna R."/>
            <person name="Cullen D."/>
        </authorList>
    </citation>
    <scope>NUCLEOTIDE SEQUENCE [LARGE SCALE GENOMIC DNA]</scope>
    <source>
        <strain evidence="1 2">B</strain>
    </source>
</reference>
<sequence length="103" mass="11785">MEHGLTVHGRFWRASERASRAGIRQNRRASQYLTKYVNLSQPDDHQYYAIAPILLFEKKQSVTLCSLEQSCKRIFGGALEIDQRDGAFTMNGTRYPVLPSHAE</sequence>
<dbReference type="HOGENOM" id="CLU_2263432_0_0_1"/>
<dbReference type="Proteomes" id="UP000016930">
    <property type="component" value="Unassembled WGS sequence"/>
</dbReference>
<protein>
    <submittedName>
        <fullName evidence="1">Uncharacterized protein</fullName>
    </submittedName>
</protein>
<proteinExistence type="predicted"/>
<organism evidence="1 2">
    <name type="scientific">Ceriporiopsis subvermispora (strain B)</name>
    <name type="common">White-rot fungus</name>
    <name type="synonym">Gelatoporia subvermispora</name>
    <dbReference type="NCBI Taxonomy" id="914234"/>
    <lineage>
        <taxon>Eukaryota</taxon>
        <taxon>Fungi</taxon>
        <taxon>Dikarya</taxon>
        <taxon>Basidiomycota</taxon>
        <taxon>Agaricomycotina</taxon>
        <taxon>Agaricomycetes</taxon>
        <taxon>Polyporales</taxon>
        <taxon>Gelatoporiaceae</taxon>
        <taxon>Gelatoporia</taxon>
    </lineage>
</organism>
<evidence type="ECO:0000313" key="1">
    <source>
        <dbReference type="EMBL" id="EMD34690.1"/>
    </source>
</evidence>